<name>A0A518DXQ1_9BACT</name>
<dbReference type="OrthoDB" id="7065204at2"/>
<sequence length="130" mass="14699">MKYSNHFLLCGNPETGKSLLQNRVTQQIIEVPGSCLECQLDLEWGNLHLLFLSYDCPYEEILWILLLSGQGKIRSKRQLGPASGIAVFSSPRIVSAHTLEFQFDGPCRRRATVSSWLFGMKIRMGLVGRE</sequence>
<proteinExistence type="predicted"/>
<reference evidence="1 2" key="1">
    <citation type="submission" date="2019-02" db="EMBL/GenBank/DDBJ databases">
        <title>Deep-cultivation of Planctomycetes and their phenomic and genomic characterization uncovers novel biology.</title>
        <authorList>
            <person name="Wiegand S."/>
            <person name="Jogler M."/>
            <person name="Boedeker C."/>
            <person name="Pinto D."/>
            <person name="Vollmers J."/>
            <person name="Rivas-Marin E."/>
            <person name="Kohn T."/>
            <person name="Peeters S.H."/>
            <person name="Heuer A."/>
            <person name="Rast P."/>
            <person name="Oberbeckmann S."/>
            <person name="Bunk B."/>
            <person name="Jeske O."/>
            <person name="Meyerdierks A."/>
            <person name="Storesund J.E."/>
            <person name="Kallscheuer N."/>
            <person name="Luecker S."/>
            <person name="Lage O.M."/>
            <person name="Pohl T."/>
            <person name="Merkel B.J."/>
            <person name="Hornburger P."/>
            <person name="Mueller R.-W."/>
            <person name="Bruemmer F."/>
            <person name="Labrenz M."/>
            <person name="Spormann A.M."/>
            <person name="Op den Camp H."/>
            <person name="Overmann J."/>
            <person name="Amann R."/>
            <person name="Jetten M.S.M."/>
            <person name="Mascher T."/>
            <person name="Medema M.H."/>
            <person name="Devos D.P."/>
            <person name="Kaster A.-K."/>
            <person name="Ovreas L."/>
            <person name="Rohde M."/>
            <person name="Galperin M.Y."/>
            <person name="Jogler C."/>
        </authorList>
    </citation>
    <scope>NUCLEOTIDE SEQUENCE [LARGE SCALE GENOMIC DNA]</scope>
    <source>
        <strain evidence="1 2">Pla85_3_4</strain>
    </source>
</reference>
<dbReference type="RefSeq" id="WP_145055234.1">
    <property type="nucleotide sequence ID" value="NZ_CP036433.1"/>
</dbReference>
<protein>
    <submittedName>
        <fullName evidence="1">Uncharacterized protein</fullName>
    </submittedName>
</protein>
<dbReference type="KEGG" id="lcre:Pla8534_44390"/>
<evidence type="ECO:0000313" key="2">
    <source>
        <dbReference type="Proteomes" id="UP000317648"/>
    </source>
</evidence>
<keyword evidence="2" id="KW-1185">Reference proteome</keyword>
<gene>
    <name evidence="1" type="ORF">Pla8534_44390</name>
</gene>
<dbReference type="EMBL" id="CP036433">
    <property type="protein sequence ID" value="QDU96618.1"/>
    <property type="molecule type" value="Genomic_DNA"/>
</dbReference>
<organism evidence="1 2">
    <name type="scientific">Lignipirellula cremea</name>
    <dbReference type="NCBI Taxonomy" id="2528010"/>
    <lineage>
        <taxon>Bacteria</taxon>
        <taxon>Pseudomonadati</taxon>
        <taxon>Planctomycetota</taxon>
        <taxon>Planctomycetia</taxon>
        <taxon>Pirellulales</taxon>
        <taxon>Pirellulaceae</taxon>
        <taxon>Lignipirellula</taxon>
    </lineage>
</organism>
<dbReference type="Proteomes" id="UP000317648">
    <property type="component" value="Chromosome"/>
</dbReference>
<evidence type="ECO:0000313" key="1">
    <source>
        <dbReference type="EMBL" id="QDU96618.1"/>
    </source>
</evidence>
<accession>A0A518DXQ1</accession>
<dbReference type="AlphaFoldDB" id="A0A518DXQ1"/>